<gene>
    <name evidence="2" type="ORF">L8U60_09545</name>
</gene>
<feature type="transmembrane region" description="Helical" evidence="1">
    <location>
        <begin position="41"/>
        <end position="62"/>
    </location>
</feature>
<dbReference type="InterPro" id="IPR021414">
    <property type="entry name" value="DUF3054"/>
</dbReference>
<dbReference type="RefSeq" id="WP_269966144.1">
    <property type="nucleotide sequence ID" value="NZ_JAKMUS010000018.1"/>
</dbReference>
<evidence type="ECO:0000313" key="2">
    <source>
        <dbReference type="EMBL" id="MCZ9294727.1"/>
    </source>
</evidence>
<keyword evidence="1" id="KW-0472">Membrane</keyword>
<dbReference type="Pfam" id="PF11255">
    <property type="entry name" value="DUF3054"/>
    <property type="match status" value="1"/>
</dbReference>
<feature type="transmembrane region" description="Helical" evidence="1">
    <location>
        <begin position="92"/>
        <end position="110"/>
    </location>
</feature>
<keyword evidence="1" id="KW-1133">Transmembrane helix</keyword>
<proteinExistence type="predicted"/>
<organism evidence="2 3">
    <name type="scientific">Corynebacterium meitnerae</name>
    <dbReference type="NCBI Taxonomy" id="2913498"/>
    <lineage>
        <taxon>Bacteria</taxon>
        <taxon>Bacillati</taxon>
        <taxon>Actinomycetota</taxon>
        <taxon>Actinomycetes</taxon>
        <taxon>Mycobacteriales</taxon>
        <taxon>Corynebacteriaceae</taxon>
        <taxon>Corynebacterium</taxon>
    </lineage>
</organism>
<name>A0A9X3RL43_9CORY</name>
<dbReference type="Proteomes" id="UP001146468">
    <property type="component" value="Unassembled WGS sequence"/>
</dbReference>
<evidence type="ECO:0000313" key="3">
    <source>
        <dbReference type="Proteomes" id="UP001146468"/>
    </source>
</evidence>
<dbReference type="AlphaFoldDB" id="A0A9X3RL43"/>
<comment type="caution">
    <text evidence="2">The sequence shown here is derived from an EMBL/GenBank/DDBJ whole genome shotgun (WGS) entry which is preliminary data.</text>
</comment>
<evidence type="ECO:0000256" key="1">
    <source>
        <dbReference type="SAM" id="Phobius"/>
    </source>
</evidence>
<protein>
    <submittedName>
        <fullName evidence="2">DUF3054 domain-containing protein</fullName>
    </submittedName>
</protein>
<keyword evidence="3" id="KW-1185">Reference proteome</keyword>
<feature type="transmembrane region" description="Helical" evidence="1">
    <location>
        <begin position="69"/>
        <end position="86"/>
    </location>
</feature>
<sequence length="119" mass="13182">MKNSTPTSTAIALDAVAIALFALLARIAHQTEEMPLNFVGWLSTLWPFLLGVSLAWAVALLVIKQAKGWVIWLITVATGLIIWAIRNQQIPHWSFIIVASVMSALLMLGWRGIVHLVKR</sequence>
<keyword evidence="1" id="KW-0812">Transmembrane</keyword>
<feature type="transmembrane region" description="Helical" evidence="1">
    <location>
        <begin position="12"/>
        <end position="29"/>
    </location>
</feature>
<dbReference type="EMBL" id="JAKMUS010000018">
    <property type="protein sequence ID" value="MCZ9294727.1"/>
    <property type="molecule type" value="Genomic_DNA"/>
</dbReference>
<accession>A0A9X3RL43</accession>
<reference evidence="2" key="1">
    <citation type="submission" date="2022-02" db="EMBL/GenBank/DDBJ databases">
        <title>Corynebacterium sp. from urogenital microbiome.</title>
        <authorList>
            <person name="Cappelli E.A."/>
            <person name="Ribeiro T.G."/>
            <person name="Peixe L."/>
        </authorList>
    </citation>
    <scope>NUCLEOTIDE SEQUENCE</scope>
    <source>
        <strain evidence="2">C8Ua_172</strain>
    </source>
</reference>